<dbReference type="SUPFAM" id="SSF101898">
    <property type="entry name" value="NHL repeat"/>
    <property type="match status" value="1"/>
</dbReference>
<feature type="signal peptide" evidence="10">
    <location>
        <begin position="1"/>
        <end position="24"/>
    </location>
</feature>
<keyword evidence="7" id="KW-0325">Glycoprotein</keyword>
<dbReference type="PROSITE" id="PS51125">
    <property type="entry name" value="NHL"/>
    <property type="match status" value="2"/>
</dbReference>
<evidence type="ECO:0000256" key="8">
    <source>
        <dbReference type="ARBA" id="ARBA00023239"/>
    </source>
</evidence>
<dbReference type="Proteomes" id="UP000694924">
    <property type="component" value="Unplaced"/>
</dbReference>
<evidence type="ECO:0000256" key="4">
    <source>
        <dbReference type="ARBA" id="ARBA00022729"/>
    </source>
</evidence>
<proteinExistence type="predicted"/>
<keyword evidence="4 10" id="KW-0732">Signal</keyword>
<dbReference type="PANTHER" id="PTHR10680:SF14">
    <property type="entry name" value="PEPTIDYL-GLYCINE ALPHA-AMIDATING MONOOXYGENASE"/>
    <property type="match status" value="1"/>
</dbReference>
<evidence type="ECO:0000256" key="3">
    <source>
        <dbReference type="ARBA" id="ARBA00022723"/>
    </source>
</evidence>
<evidence type="ECO:0000256" key="10">
    <source>
        <dbReference type="SAM" id="SignalP"/>
    </source>
</evidence>
<dbReference type="InterPro" id="IPR000720">
    <property type="entry name" value="PHM/PAL"/>
</dbReference>
<evidence type="ECO:0000256" key="9">
    <source>
        <dbReference type="PROSITE-ProRule" id="PRU00504"/>
    </source>
</evidence>
<keyword evidence="8" id="KW-0456">Lyase</keyword>
<evidence type="ECO:0000256" key="2">
    <source>
        <dbReference type="ARBA" id="ARBA00012343"/>
    </source>
</evidence>
<comment type="cofactor">
    <cofactor evidence="1">
        <name>Zn(2+)</name>
        <dbReference type="ChEBI" id="CHEBI:29105"/>
    </cofactor>
</comment>
<dbReference type="GeneID" id="107065522"/>
<dbReference type="RefSeq" id="XP_015174775.1">
    <property type="nucleotide sequence ID" value="XM_015319289.1"/>
</dbReference>
<name>A0ABM1I3I8_POLDO</name>
<evidence type="ECO:0000256" key="6">
    <source>
        <dbReference type="ARBA" id="ARBA00023157"/>
    </source>
</evidence>
<feature type="chain" id="PRO_5046924552" description="peptidylamidoglycolate lyase" evidence="10">
    <location>
        <begin position="25"/>
        <end position="356"/>
    </location>
</feature>
<evidence type="ECO:0000313" key="12">
    <source>
        <dbReference type="RefSeq" id="XP_015174775.1"/>
    </source>
</evidence>
<dbReference type="InterPro" id="IPR001258">
    <property type="entry name" value="NHL_repeat"/>
</dbReference>
<sequence length="356" mass="39938">MPRKVTGQILLVFLSLFLFNDVSSGSFDDGSDLLIKPVRLTEYWDEYASQRELTPIKNVFWQGPTHLGQISGVSVDPSGYPVIFHRADRIWEFSTFTKENVYTERDKGPITEDTVLTLDPGSGNILRGWGRNMFYLPHGIHVDNFGNVWLTDIALHQVFKFNSSGRLKLILGKRFKPGNDLNHFCQPTSVAVAPLNGNVFIADGYCNNRIVLYDSMGNSIRSIDEHPLVLNIPHSLTILSNGDLCVADRENGRVICTLGLAGLRTKYIGRKYSIPVRGRIFGVASYNNTIYAVGTVRCGGTCAMGYTIDTYFLVFNVWPTAFNFQNPHDIAIDQRSKSLYVSEIGPNRIEKFDLLP</sequence>
<feature type="repeat" description="NHL" evidence="9">
    <location>
        <begin position="176"/>
        <end position="216"/>
    </location>
</feature>
<keyword evidence="6" id="KW-1015">Disulfide bond</keyword>
<evidence type="ECO:0000256" key="1">
    <source>
        <dbReference type="ARBA" id="ARBA00001947"/>
    </source>
</evidence>
<dbReference type="Gene3D" id="2.120.10.30">
    <property type="entry name" value="TolB, C-terminal domain"/>
    <property type="match status" value="1"/>
</dbReference>
<dbReference type="PANTHER" id="PTHR10680">
    <property type="entry name" value="PEPTIDYL-GLYCINE ALPHA-AMIDATING MONOOXYGENASE"/>
    <property type="match status" value="1"/>
</dbReference>
<dbReference type="EC" id="4.3.2.5" evidence="2"/>
<feature type="repeat" description="NHL" evidence="9">
    <location>
        <begin position="123"/>
        <end position="164"/>
    </location>
</feature>
<dbReference type="InterPro" id="IPR011042">
    <property type="entry name" value="6-blade_b-propeller_TolB-like"/>
</dbReference>
<keyword evidence="5" id="KW-0677">Repeat</keyword>
<keyword evidence="3" id="KW-0479">Metal-binding</keyword>
<reference evidence="12" key="1">
    <citation type="submission" date="2025-08" db="UniProtKB">
        <authorList>
            <consortium name="RefSeq"/>
        </authorList>
    </citation>
    <scope>IDENTIFICATION</scope>
    <source>
        <tissue evidence="12">Whole body</tissue>
    </source>
</reference>
<accession>A0ABM1I3I8</accession>
<evidence type="ECO:0000256" key="7">
    <source>
        <dbReference type="ARBA" id="ARBA00023180"/>
    </source>
</evidence>
<evidence type="ECO:0000256" key="5">
    <source>
        <dbReference type="ARBA" id="ARBA00022737"/>
    </source>
</evidence>
<keyword evidence="11" id="KW-1185">Reference proteome</keyword>
<dbReference type="PRINTS" id="PR00790">
    <property type="entry name" value="PAMONOXGNASE"/>
</dbReference>
<organism evidence="11 12">
    <name type="scientific">Polistes dominula</name>
    <name type="common">European paper wasp</name>
    <name type="synonym">Vespa dominula</name>
    <dbReference type="NCBI Taxonomy" id="743375"/>
    <lineage>
        <taxon>Eukaryota</taxon>
        <taxon>Metazoa</taxon>
        <taxon>Ecdysozoa</taxon>
        <taxon>Arthropoda</taxon>
        <taxon>Hexapoda</taxon>
        <taxon>Insecta</taxon>
        <taxon>Pterygota</taxon>
        <taxon>Neoptera</taxon>
        <taxon>Endopterygota</taxon>
        <taxon>Hymenoptera</taxon>
        <taxon>Apocrita</taxon>
        <taxon>Aculeata</taxon>
        <taxon>Vespoidea</taxon>
        <taxon>Vespidae</taxon>
        <taxon>Polistinae</taxon>
        <taxon>Polistini</taxon>
        <taxon>Polistes</taxon>
    </lineage>
</organism>
<evidence type="ECO:0000313" key="11">
    <source>
        <dbReference type="Proteomes" id="UP000694924"/>
    </source>
</evidence>
<protein>
    <recommendedName>
        <fullName evidence="2">peptidylamidoglycolate lyase</fullName>
        <ecNumber evidence="2">4.3.2.5</ecNumber>
    </recommendedName>
</protein>
<gene>
    <name evidence="12" type="primary">LOC107065522</name>
</gene>
<dbReference type="Pfam" id="PF01436">
    <property type="entry name" value="NHL"/>
    <property type="match status" value="2"/>
</dbReference>
<dbReference type="CDD" id="cd14958">
    <property type="entry name" value="NHL_PAL_like"/>
    <property type="match status" value="1"/>
</dbReference>